<dbReference type="Pfam" id="PF05899">
    <property type="entry name" value="Cupin_3"/>
    <property type="match status" value="1"/>
</dbReference>
<dbReference type="PATRIC" id="fig|1028800.3.peg.4579"/>
<dbReference type="InterPro" id="IPR011051">
    <property type="entry name" value="RmlC_Cupin_sf"/>
</dbReference>
<dbReference type="InterPro" id="IPR014710">
    <property type="entry name" value="RmlC-like_jellyroll"/>
</dbReference>
<dbReference type="InterPro" id="IPR008579">
    <property type="entry name" value="UGlyAH_Cupin_dom"/>
</dbReference>
<proteinExistence type="predicted"/>
<feature type="domain" description="(S)-ureidoglycine aminohydrolase cupin" evidence="1">
    <location>
        <begin position="65"/>
        <end position="136"/>
    </location>
</feature>
<dbReference type="KEGG" id="ngg:RG540_CH45150"/>
<dbReference type="Gene3D" id="2.60.120.10">
    <property type="entry name" value="Jelly Rolls"/>
    <property type="match status" value="1"/>
</dbReference>
<reference evidence="3" key="1">
    <citation type="journal article" date="2014" name="BMC Genomics">
        <title>Genome sequencing of two Neorhizobium galegae strains reveals a noeT gene responsible for the unusual acetylation of the nodulation factors.</title>
        <authorList>
            <person name="Osterman J."/>
            <person name="Marsh J."/>
            <person name="Laine P.K."/>
            <person name="Zeng Z."/>
            <person name="Alatalo E."/>
            <person name="Sullivan J.T."/>
            <person name="Young J.P."/>
            <person name="Thomas-Oates J."/>
            <person name="Paulin L."/>
            <person name="Lindstrom K."/>
        </authorList>
    </citation>
    <scope>NUCLEOTIDE SEQUENCE [LARGE SCALE GENOMIC DNA]</scope>
    <source>
        <strain evidence="3">HAMBI 540</strain>
    </source>
</reference>
<name>A0A068SXV4_NEOGA</name>
<dbReference type="AlphaFoldDB" id="A0A068SXV4"/>
<dbReference type="CDD" id="cd02227">
    <property type="entry name" value="cupin_TM1112-like"/>
    <property type="match status" value="1"/>
</dbReference>
<sequence>MSWHVLAATAAALAFRYRSDAPEKPKVKAFIGACPHSLEMKPMPIEPTWVLAGDPRARAASHSTAEDDCATTGVWECTAGEFRWYFHWDETVVILEGEVHVTADDGTQRTLTAGDVGYFKGRTWATWRIDNYLKKVAFIRRPFPKPIAMLFRLRNMLRAKTQVGISA</sequence>
<dbReference type="EMBL" id="HG938353">
    <property type="protein sequence ID" value="CDN50656.1"/>
    <property type="molecule type" value="Genomic_DNA"/>
</dbReference>
<dbReference type="GeneID" id="24256785"/>
<accession>A0A068SXV4</accession>
<keyword evidence="3" id="KW-1185">Reference proteome</keyword>
<dbReference type="eggNOG" id="COG3450">
    <property type="taxonomic scope" value="Bacteria"/>
</dbReference>
<dbReference type="Proteomes" id="UP000028181">
    <property type="component" value="Chromosome I"/>
</dbReference>
<evidence type="ECO:0000313" key="3">
    <source>
        <dbReference type="Proteomes" id="UP000028181"/>
    </source>
</evidence>
<dbReference type="SUPFAM" id="SSF51182">
    <property type="entry name" value="RmlC-like cupins"/>
    <property type="match status" value="1"/>
</dbReference>
<protein>
    <submittedName>
        <fullName evidence="2">Putative enzyme of the cupin superfamily</fullName>
    </submittedName>
</protein>
<dbReference type="PANTHER" id="PTHR40943">
    <property type="entry name" value="CYTOPLASMIC PROTEIN-RELATED"/>
    <property type="match status" value="1"/>
</dbReference>
<dbReference type="PANTHER" id="PTHR40943:SF1">
    <property type="entry name" value="CYTOPLASMIC PROTEIN"/>
    <property type="match status" value="1"/>
</dbReference>
<organism evidence="2 3">
    <name type="scientific">Neorhizobium galegae bv. orientalis str. HAMBI 540</name>
    <dbReference type="NCBI Taxonomy" id="1028800"/>
    <lineage>
        <taxon>Bacteria</taxon>
        <taxon>Pseudomonadati</taxon>
        <taxon>Pseudomonadota</taxon>
        <taxon>Alphaproteobacteria</taxon>
        <taxon>Hyphomicrobiales</taxon>
        <taxon>Rhizobiaceae</taxon>
        <taxon>Rhizobium/Agrobacterium group</taxon>
        <taxon>Neorhizobium</taxon>
    </lineage>
</organism>
<dbReference type="HOGENOM" id="CLU_113284_0_0_5"/>
<dbReference type="RefSeq" id="WP_038592649.1">
    <property type="nucleotide sequence ID" value="NZ_HG938353.1"/>
</dbReference>
<gene>
    <name evidence="2" type="ORF">RG540_CH45150</name>
</gene>
<dbReference type="OrthoDB" id="6877662at2"/>
<evidence type="ECO:0000313" key="2">
    <source>
        <dbReference type="EMBL" id="CDN50656.1"/>
    </source>
</evidence>
<evidence type="ECO:0000259" key="1">
    <source>
        <dbReference type="Pfam" id="PF05899"/>
    </source>
</evidence>